<dbReference type="Proteomes" id="UP000319280">
    <property type="component" value="Unassembled WGS sequence"/>
</dbReference>
<accession>A0A549YM70</accession>
<sequence length="93" mass="9962">MENCEKQNFNGKEFVIGSVIGATGGALTALLLAPKSGNELRGDLNTGAAELKSRAGEWKNTAYDKGSEWKNKAAETTSRFTQKAQELTRINAG</sequence>
<evidence type="ECO:0000313" key="3">
    <source>
        <dbReference type="Proteomes" id="UP000319280"/>
    </source>
</evidence>
<protein>
    <submittedName>
        <fullName evidence="2">YtxH domain-containing protein</fullName>
    </submittedName>
</protein>
<dbReference type="Pfam" id="PF12732">
    <property type="entry name" value="YtxH"/>
    <property type="match status" value="1"/>
</dbReference>
<keyword evidence="1" id="KW-0472">Membrane</keyword>
<keyword evidence="1" id="KW-0812">Transmembrane</keyword>
<feature type="transmembrane region" description="Helical" evidence="1">
    <location>
        <begin position="14"/>
        <end position="33"/>
    </location>
</feature>
<dbReference type="InterPro" id="IPR024623">
    <property type="entry name" value="YtxH"/>
</dbReference>
<dbReference type="PANTHER" id="PTHR35792:SF1">
    <property type="entry name" value="SLL0268 PROTEIN"/>
    <property type="match status" value="1"/>
</dbReference>
<dbReference type="EMBL" id="VJMZ01000001">
    <property type="protein sequence ID" value="TRM12978.1"/>
    <property type="molecule type" value="Genomic_DNA"/>
</dbReference>
<evidence type="ECO:0000313" key="2">
    <source>
        <dbReference type="EMBL" id="TRM12978.1"/>
    </source>
</evidence>
<dbReference type="PANTHER" id="PTHR35792">
    <property type="entry name" value="GENERAL STRESS PROTEIN"/>
    <property type="match status" value="1"/>
</dbReference>
<organism evidence="2 3">
    <name type="scientific">Lentibacillus cibarius</name>
    <dbReference type="NCBI Taxonomy" id="2583219"/>
    <lineage>
        <taxon>Bacteria</taxon>
        <taxon>Bacillati</taxon>
        <taxon>Bacillota</taxon>
        <taxon>Bacilli</taxon>
        <taxon>Bacillales</taxon>
        <taxon>Bacillaceae</taxon>
        <taxon>Lentibacillus</taxon>
    </lineage>
</organism>
<keyword evidence="1" id="KW-1133">Transmembrane helix</keyword>
<proteinExistence type="predicted"/>
<gene>
    <name evidence="2" type="ORF">FH966_15380</name>
</gene>
<keyword evidence="3" id="KW-1185">Reference proteome</keyword>
<comment type="caution">
    <text evidence="2">The sequence shown here is derived from an EMBL/GenBank/DDBJ whole genome shotgun (WGS) entry which is preliminary data.</text>
</comment>
<dbReference type="RefSeq" id="WP_142791872.1">
    <property type="nucleotide sequence ID" value="NZ_VJMZ01000001.1"/>
</dbReference>
<dbReference type="AlphaFoldDB" id="A0A549YM70"/>
<dbReference type="InterPro" id="IPR052928">
    <property type="entry name" value="Desiccation-related_membrane"/>
</dbReference>
<evidence type="ECO:0000256" key="1">
    <source>
        <dbReference type="SAM" id="Phobius"/>
    </source>
</evidence>
<name>A0A549YM70_9BACI</name>
<reference evidence="2 3" key="1">
    <citation type="submission" date="2019-07" db="EMBL/GenBank/DDBJ databases">
        <title>Genomic analysis of Lentibacillus sp. NKC851-2.</title>
        <authorList>
            <person name="Oh Y.J."/>
        </authorList>
    </citation>
    <scope>NUCLEOTIDE SEQUENCE [LARGE SCALE GENOMIC DNA]</scope>
    <source>
        <strain evidence="2 3">NKC851-2</strain>
    </source>
</reference>